<proteinExistence type="predicted"/>
<feature type="signal peptide" evidence="2">
    <location>
        <begin position="1"/>
        <end position="19"/>
    </location>
</feature>
<name>A0ABS5K1E6_9BACT</name>
<feature type="chain" id="PRO_5045599885" evidence="2">
    <location>
        <begin position="20"/>
        <end position="684"/>
    </location>
</feature>
<accession>A0ABS5K1E6</accession>
<dbReference type="EMBL" id="JAGUCO010000035">
    <property type="protein sequence ID" value="MBS2101010.1"/>
    <property type="molecule type" value="Genomic_DNA"/>
</dbReference>
<dbReference type="RefSeq" id="WP_212219974.1">
    <property type="nucleotide sequence ID" value="NZ_JAGUCO010000035.1"/>
</dbReference>
<evidence type="ECO:0000256" key="2">
    <source>
        <dbReference type="SAM" id="SignalP"/>
    </source>
</evidence>
<evidence type="ECO:0000256" key="1">
    <source>
        <dbReference type="SAM" id="Coils"/>
    </source>
</evidence>
<reference evidence="3 4" key="1">
    <citation type="journal article" date="2015" name="Int. J. Syst. Evol. Microbiol.">
        <title>Carboxylicivirga linearis sp. nov., isolated from a sea cucumber culture pond.</title>
        <authorList>
            <person name="Wang F.Q."/>
            <person name="Zhou Y.X."/>
            <person name="Lin X.Z."/>
            <person name="Chen G.J."/>
            <person name="Du Z.J."/>
        </authorList>
    </citation>
    <scope>NUCLEOTIDE SEQUENCE [LARGE SCALE GENOMIC DNA]</scope>
    <source>
        <strain evidence="3 4">FB218</strain>
    </source>
</reference>
<organism evidence="3 4">
    <name type="scientific">Carboxylicivirga linearis</name>
    <dbReference type="NCBI Taxonomy" id="1628157"/>
    <lineage>
        <taxon>Bacteria</taxon>
        <taxon>Pseudomonadati</taxon>
        <taxon>Bacteroidota</taxon>
        <taxon>Bacteroidia</taxon>
        <taxon>Marinilabiliales</taxon>
        <taxon>Marinilabiliaceae</taxon>
        <taxon>Carboxylicivirga</taxon>
    </lineage>
</organism>
<feature type="coiled-coil region" evidence="1">
    <location>
        <begin position="160"/>
        <end position="187"/>
    </location>
</feature>
<sequence>MRRLILLVTLHLIFFSINAQSFTAQQKAYLYHIVQKTPVLNRNLQSCFIFDKEPFRQTSKYKSYIDYNAIEYYQINNPDSLLIKWKNISKAAPGLIAEASTLLAIYELNEQLKAIVNTKNTSDSLYLILKKALQNKLPAKIKEKKKDKVLFVVIHPSLPLKIKLQQLNNLKLKAKEQERIMNQWRVNINQIISNRSKDFFHRINPHKQYNHLLMPAAGEGSGTAGLLYEAEPHPEEIDKPWYGKAIGLFTYELRSHNDEVKPKDMRSGIIQLSKEDGKAFHFSLWGLNSSFKPLVVVTSNNKSYHLFSDFHSMELSPDPSQGEGISFIDRINQTREKLIDEPMKKIQAESSLLTILDKEYQTKQEIETKLETLGLEIDSLKELTPLPEAAINYRRNLIESNLTNLTNKEKRIKNLEDKLTAEYKKLDNARLKVEKMEASLGPNPQNWTKKDDIYTYSDGVWFNSRTQDLVFPDSIKTQEVKIDLLSASYSLQGEQRDEVQLLVNNVTAPNIESKEVNITKNDTLLFTHYFHPDEFTIEPDDSLNIQWDSLNTVMVQLKVQPLILKSDSPKRYKNRKREHSLPTTHLGEQRFAKAEIIINGDTAVVTIKSSTDPVPTQLSALPIHIKQELNIQKSSVANNNYLSALRGFSLLKALNVAVSVDELKIAYPLSEHQIKILWEYINKP</sequence>
<dbReference type="Proteomes" id="UP000708576">
    <property type="component" value="Unassembled WGS sequence"/>
</dbReference>
<feature type="coiled-coil region" evidence="1">
    <location>
        <begin position="363"/>
        <end position="432"/>
    </location>
</feature>
<comment type="caution">
    <text evidence="3">The sequence shown here is derived from an EMBL/GenBank/DDBJ whole genome shotgun (WGS) entry which is preliminary data.</text>
</comment>
<keyword evidence="4" id="KW-1185">Reference proteome</keyword>
<evidence type="ECO:0000313" key="4">
    <source>
        <dbReference type="Proteomes" id="UP000708576"/>
    </source>
</evidence>
<keyword evidence="1" id="KW-0175">Coiled coil</keyword>
<keyword evidence="2" id="KW-0732">Signal</keyword>
<gene>
    <name evidence="3" type="ORF">KEM10_22185</name>
</gene>
<protein>
    <submittedName>
        <fullName evidence="3">Uncharacterized protein</fullName>
    </submittedName>
</protein>
<evidence type="ECO:0000313" key="3">
    <source>
        <dbReference type="EMBL" id="MBS2101010.1"/>
    </source>
</evidence>